<reference evidence="1" key="1">
    <citation type="journal article" date="2019" name="Microbiol. Resour. Announc.">
        <title>Complete Genome Sequence of Rubrobacter xylanophilus Strain AA3-22, Isolated from Arima Onsen in Japan.</title>
        <authorList>
            <person name="Tomariguchi N."/>
            <person name="Miyazaki K."/>
        </authorList>
    </citation>
    <scope>NUCLEOTIDE SEQUENCE [LARGE SCALE GENOMIC DNA]</scope>
    <source>
        <strain evidence="1">AA3-22</strain>
    </source>
</reference>
<accession>A0A510HL23</accession>
<dbReference type="Proteomes" id="UP000318065">
    <property type="component" value="Chromosome"/>
</dbReference>
<sequence length="58" mass="6709">MRAATATLQELRAARDRVRAEYLAAIRTTTRETTVRARRWREFLEANAACLRAKGEMQ</sequence>
<gene>
    <name evidence="1" type="ORF">RxyAA322_11470</name>
</gene>
<protein>
    <submittedName>
        <fullName evidence="1">Uncharacterized protein</fullName>
    </submittedName>
</protein>
<name>A0A510HL23_9ACTN</name>
<proteinExistence type="predicted"/>
<keyword evidence="2" id="KW-1185">Reference proteome</keyword>
<dbReference type="EMBL" id="AP019791">
    <property type="protein sequence ID" value="BBL79293.1"/>
    <property type="molecule type" value="Genomic_DNA"/>
</dbReference>
<evidence type="ECO:0000313" key="2">
    <source>
        <dbReference type="Proteomes" id="UP000318065"/>
    </source>
</evidence>
<dbReference type="AlphaFoldDB" id="A0A510HL23"/>
<organism evidence="1 2">
    <name type="scientific">Rubrobacter xylanophilus</name>
    <dbReference type="NCBI Taxonomy" id="49319"/>
    <lineage>
        <taxon>Bacteria</taxon>
        <taxon>Bacillati</taxon>
        <taxon>Actinomycetota</taxon>
        <taxon>Rubrobacteria</taxon>
        <taxon>Rubrobacterales</taxon>
        <taxon>Rubrobacteraceae</taxon>
        <taxon>Rubrobacter</taxon>
    </lineage>
</organism>
<evidence type="ECO:0000313" key="1">
    <source>
        <dbReference type="EMBL" id="BBL79293.1"/>
    </source>
</evidence>